<protein>
    <submittedName>
        <fullName evidence="9">General secretion pathway protein F</fullName>
    </submittedName>
</protein>
<evidence type="ECO:0000313" key="9">
    <source>
        <dbReference type="EMBL" id="MBB3118240.1"/>
    </source>
</evidence>
<evidence type="ECO:0000256" key="1">
    <source>
        <dbReference type="ARBA" id="ARBA00004651"/>
    </source>
</evidence>
<dbReference type="InterPro" id="IPR042094">
    <property type="entry name" value="T2SS_GspF_sf"/>
</dbReference>
<feature type="transmembrane region" description="Helical" evidence="7">
    <location>
        <begin position="216"/>
        <end position="235"/>
    </location>
</feature>
<evidence type="ECO:0000256" key="6">
    <source>
        <dbReference type="ARBA" id="ARBA00023136"/>
    </source>
</evidence>
<feature type="domain" description="Type II secretion system protein GspF" evidence="8">
    <location>
        <begin position="64"/>
        <end position="184"/>
    </location>
</feature>
<keyword evidence="3" id="KW-1003">Cell membrane</keyword>
<evidence type="ECO:0000313" key="10">
    <source>
        <dbReference type="Proteomes" id="UP000541535"/>
    </source>
</evidence>
<dbReference type="PANTHER" id="PTHR30012">
    <property type="entry name" value="GENERAL SECRETION PATHWAY PROTEIN"/>
    <property type="match status" value="1"/>
</dbReference>
<dbReference type="Proteomes" id="UP000541535">
    <property type="component" value="Unassembled WGS sequence"/>
</dbReference>
<evidence type="ECO:0000259" key="8">
    <source>
        <dbReference type="Pfam" id="PF00482"/>
    </source>
</evidence>
<dbReference type="Gene3D" id="1.20.81.30">
    <property type="entry name" value="Type II secretion system (T2SS), domain F"/>
    <property type="match status" value="2"/>
</dbReference>
<name>A0A7W5B8M6_9BURK</name>
<comment type="caution">
    <text evidence="9">The sequence shown here is derived from an EMBL/GenBank/DDBJ whole genome shotgun (WGS) entry which is preliminary data.</text>
</comment>
<reference evidence="9 10" key="1">
    <citation type="submission" date="2020-08" db="EMBL/GenBank/DDBJ databases">
        <title>Genomic Encyclopedia of Type Strains, Phase III (KMG-III): the genomes of soil and plant-associated and newly described type strains.</title>
        <authorList>
            <person name="Whitman W."/>
        </authorList>
    </citation>
    <scope>NUCLEOTIDE SEQUENCE [LARGE SCALE GENOMIC DNA]</scope>
    <source>
        <strain evidence="9 10">CECT 8897</strain>
    </source>
</reference>
<keyword evidence="6 7" id="KW-0472">Membrane</keyword>
<dbReference type="PANTHER" id="PTHR30012:SF0">
    <property type="entry name" value="TYPE II SECRETION SYSTEM PROTEIN F-RELATED"/>
    <property type="match status" value="1"/>
</dbReference>
<sequence>MQFELKVYHPREGVRHLQYAAPDEAEARRQAGEQGYAVLSLRRPGLSLRRPPRGRLRIQLFGQELLALLDAGMGLIEALSVLARRARDADSRQSLQRILLLLGEGQTFSAALASMPHAFSTLFVATVRASEQTGELPEALRRYLAYYRQLNAVRDKIVSASIYPALLLAVGGLVIVFLLSYVVPRFGRVYADLGEDKVPALSRLLMRWGQLVTEHGSALLAGAVATLALLVYVCTRPAVTAAAQRTLWRLPRLGEQIRTYQLARFTRTVAMLVKGGVPLVTALDMTGELLQQPALRAGLDAARQAIREGGGLSDAFGRHGLATEVGLRLLIVGERGGDLGGTMERIAAFYDEEIAREVDWFSRLFEPALMTFIGLLIGGIVILMYLPIFELANSIQ</sequence>
<evidence type="ECO:0000256" key="2">
    <source>
        <dbReference type="ARBA" id="ARBA00005745"/>
    </source>
</evidence>
<gene>
    <name evidence="9" type="ORF">FHS03_001271</name>
</gene>
<comment type="subcellular location">
    <subcellularLocation>
        <location evidence="1">Cell membrane</location>
        <topology evidence="1">Multi-pass membrane protein</topology>
    </subcellularLocation>
</comment>
<feature type="domain" description="Type II secretion system protein GspF" evidence="8">
    <location>
        <begin position="265"/>
        <end position="387"/>
    </location>
</feature>
<evidence type="ECO:0000256" key="3">
    <source>
        <dbReference type="ARBA" id="ARBA00022475"/>
    </source>
</evidence>
<dbReference type="AlphaFoldDB" id="A0A7W5B8M6"/>
<accession>A0A7W5B8M6</accession>
<evidence type="ECO:0000256" key="4">
    <source>
        <dbReference type="ARBA" id="ARBA00022692"/>
    </source>
</evidence>
<dbReference type="InterPro" id="IPR003004">
    <property type="entry name" value="GspF/PilC"/>
</dbReference>
<dbReference type="RefSeq" id="WP_183440184.1">
    <property type="nucleotide sequence ID" value="NZ_JACHXD010000003.1"/>
</dbReference>
<organism evidence="9 10">
    <name type="scientific">Pseudoduganella violacea</name>
    <dbReference type="NCBI Taxonomy" id="1715466"/>
    <lineage>
        <taxon>Bacteria</taxon>
        <taxon>Pseudomonadati</taxon>
        <taxon>Pseudomonadota</taxon>
        <taxon>Betaproteobacteria</taxon>
        <taxon>Burkholderiales</taxon>
        <taxon>Oxalobacteraceae</taxon>
        <taxon>Telluria group</taxon>
        <taxon>Pseudoduganella</taxon>
    </lineage>
</organism>
<comment type="similarity">
    <text evidence="2">Belongs to the GSP F family.</text>
</comment>
<feature type="transmembrane region" description="Helical" evidence="7">
    <location>
        <begin position="162"/>
        <end position="183"/>
    </location>
</feature>
<keyword evidence="5 7" id="KW-1133">Transmembrane helix</keyword>
<keyword evidence="4 7" id="KW-0812">Transmembrane</keyword>
<dbReference type="GO" id="GO:0005886">
    <property type="term" value="C:plasma membrane"/>
    <property type="evidence" value="ECO:0007669"/>
    <property type="project" value="UniProtKB-SubCell"/>
</dbReference>
<dbReference type="EMBL" id="JACHXD010000003">
    <property type="protein sequence ID" value="MBB3118240.1"/>
    <property type="molecule type" value="Genomic_DNA"/>
</dbReference>
<dbReference type="PRINTS" id="PR00812">
    <property type="entry name" value="BCTERIALGSPF"/>
</dbReference>
<proteinExistence type="inferred from homology"/>
<keyword evidence="10" id="KW-1185">Reference proteome</keyword>
<dbReference type="InterPro" id="IPR018076">
    <property type="entry name" value="T2SS_GspF_dom"/>
</dbReference>
<evidence type="ECO:0000256" key="7">
    <source>
        <dbReference type="SAM" id="Phobius"/>
    </source>
</evidence>
<feature type="transmembrane region" description="Helical" evidence="7">
    <location>
        <begin position="368"/>
        <end position="388"/>
    </location>
</feature>
<dbReference type="Pfam" id="PF00482">
    <property type="entry name" value="T2SSF"/>
    <property type="match status" value="2"/>
</dbReference>
<evidence type="ECO:0000256" key="5">
    <source>
        <dbReference type="ARBA" id="ARBA00022989"/>
    </source>
</evidence>